<dbReference type="EMBL" id="LEKT01000006">
    <property type="protein sequence ID" value="KMO87379.1"/>
    <property type="molecule type" value="Genomic_DNA"/>
</dbReference>
<sequence>MTEVLAVLCIAVILLAAFLPVLVQSAQRFRSGEAWEELSRQGMIMDETVYGVLRFSSNTVVLETMITCRDEQNMKTGFRIKNSRVYRILSNGSEQPLTGSQNTISIEDRISVRPYENRPYFSVNGQTIQVAIILYDRSSRQEWPCIMKVVPLSAEWGEEGL</sequence>
<comment type="caution">
    <text evidence="1">The sequence shown here is derived from an EMBL/GenBank/DDBJ whole genome shotgun (WGS) entry which is preliminary data.</text>
</comment>
<keyword evidence="2" id="KW-1185">Reference proteome</keyword>
<dbReference type="InParanoid" id="A0A0J6WXM4"/>
<name>A0A0J6WXM4_9FIRM</name>
<proteinExistence type="predicted"/>
<reference evidence="1 2" key="1">
    <citation type="submission" date="2015-06" db="EMBL/GenBank/DDBJ databases">
        <title>Draft genome sequence of beer spoilage bacterium Megasphaera cerevisiae type strain 20462.</title>
        <authorList>
            <person name="Kutumbaka K."/>
            <person name="Pasmowitz J."/>
            <person name="Mategko J."/>
            <person name="Reyes D."/>
            <person name="Friedrich A."/>
            <person name="Han S."/>
            <person name="Martens-Habbena W."/>
            <person name="Neal-McKinney J."/>
            <person name="Janagama H.K."/>
            <person name="Nadala C."/>
            <person name="Samadpour M."/>
        </authorList>
    </citation>
    <scope>NUCLEOTIDE SEQUENCE [LARGE SCALE GENOMIC DNA]</scope>
    <source>
        <strain evidence="1 2">DSM 20462</strain>
    </source>
</reference>
<dbReference type="STRING" id="39029.BSR42_00505"/>
<dbReference type="Proteomes" id="UP000036503">
    <property type="component" value="Unassembled WGS sequence"/>
</dbReference>
<evidence type="ECO:0000313" key="1">
    <source>
        <dbReference type="EMBL" id="KMO87379.1"/>
    </source>
</evidence>
<evidence type="ECO:0000313" key="2">
    <source>
        <dbReference type="Proteomes" id="UP000036503"/>
    </source>
</evidence>
<accession>A0A0J6WXM4</accession>
<gene>
    <name evidence="1" type="ORF">AB840_03035</name>
</gene>
<dbReference type="AlphaFoldDB" id="A0A0J6WXM4"/>
<organism evidence="1 2">
    <name type="scientific">Megasphaera cerevisiae DSM 20462</name>
    <dbReference type="NCBI Taxonomy" id="1122219"/>
    <lineage>
        <taxon>Bacteria</taxon>
        <taxon>Bacillati</taxon>
        <taxon>Bacillota</taxon>
        <taxon>Negativicutes</taxon>
        <taxon>Veillonellales</taxon>
        <taxon>Veillonellaceae</taxon>
        <taxon>Megasphaera</taxon>
    </lineage>
</organism>
<dbReference type="PATRIC" id="fig|1122219.3.peg.2485"/>
<protein>
    <submittedName>
        <fullName evidence="1">Uncharacterized protein</fullName>
    </submittedName>
</protein>